<dbReference type="InterPro" id="IPR000648">
    <property type="entry name" value="Oxysterol-bd"/>
</dbReference>
<dbReference type="STRING" id="3088.A0A383VL04"/>
<dbReference type="Gene3D" id="3.30.70.3490">
    <property type="match status" value="1"/>
</dbReference>
<evidence type="ECO:0008006" key="4">
    <source>
        <dbReference type="Google" id="ProtNLM"/>
    </source>
</evidence>
<dbReference type="PANTHER" id="PTHR10972">
    <property type="entry name" value="OXYSTEROL-BINDING PROTEIN-RELATED"/>
    <property type="match status" value="1"/>
</dbReference>
<evidence type="ECO:0000313" key="2">
    <source>
        <dbReference type="EMBL" id="SZX66228.1"/>
    </source>
</evidence>
<gene>
    <name evidence="2" type="ORF">BQ4739_LOCUS6666</name>
</gene>
<dbReference type="EMBL" id="FNXT01000690">
    <property type="protein sequence ID" value="SZX66228.1"/>
    <property type="molecule type" value="Genomic_DNA"/>
</dbReference>
<dbReference type="InterPro" id="IPR037239">
    <property type="entry name" value="OSBP_sf"/>
</dbReference>
<dbReference type="PANTHER" id="PTHR10972:SF136">
    <property type="entry name" value="OXYSTEROL-BINDING PROTEIN 8"/>
    <property type="match status" value="1"/>
</dbReference>
<evidence type="ECO:0000256" key="1">
    <source>
        <dbReference type="ARBA" id="ARBA00008842"/>
    </source>
</evidence>
<dbReference type="GO" id="GO:0016020">
    <property type="term" value="C:membrane"/>
    <property type="evidence" value="ECO:0007669"/>
    <property type="project" value="TreeGrafter"/>
</dbReference>
<dbReference type="GO" id="GO:0005829">
    <property type="term" value="C:cytosol"/>
    <property type="evidence" value="ECO:0007669"/>
    <property type="project" value="TreeGrafter"/>
</dbReference>
<name>A0A383VL04_TETOB</name>
<dbReference type="AlphaFoldDB" id="A0A383VL04"/>
<keyword evidence="3" id="KW-1185">Reference proteome</keyword>
<dbReference type="FunFam" id="2.40.160.120:FF:000001">
    <property type="entry name" value="Oxysterol-binding protein"/>
    <property type="match status" value="1"/>
</dbReference>
<reference evidence="2 3" key="1">
    <citation type="submission" date="2016-10" db="EMBL/GenBank/DDBJ databases">
        <authorList>
            <person name="Cai Z."/>
        </authorList>
    </citation>
    <scope>NUCLEOTIDE SEQUENCE [LARGE SCALE GENOMIC DNA]</scope>
</reference>
<protein>
    <recommendedName>
        <fullName evidence="4">Oxysterol-binding protein</fullName>
    </recommendedName>
</protein>
<accession>A0A383VL04</accession>
<dbReference type="GO" id="GO:0032934">
    <property type="term" value="F:sterol binding"/>
    <property type="evidence" value="ECO:0007669"/>
    <property type="project" value="TreeGrafter"/>
</dbReference>
<dbReference type="Proteomes" id="UP000256970">
    <property type="component" value="Unassembled WGS sequence"/>
</dbReference>
<proteinExistence type="inferred from homology"/>
<dbReference type="SUPFAM" id="SSF144000">
    <property type="entry name" value="Oxysterol-binding protein-like"/>
    <property type="match status" value="1"/>
</dbReference>
<comment type="similarity">
    <text evidence="1">Belongs to the OSBP family.</text>
</comment>
<evidence type="ECO:0000313" key="3">
    <source>
        <dbReference type="Proteomes" id="UP000256970"/>
    </source>
</evidence>
<dbReference type="GO" id="GO:0120009">
    <property type="term" value="P:intermembrane lipid transfer"/>
    <property type="evidence" value="ECO:0007669"/>
    <property type="project" value="UniProtKB-ARBA"/>
</dbReference>
<organism evidence="2 3">
    <name type="scientific">Tetradesmus obliquus</name>
    <name type="common">Green alga</name>
    <name type="synonym">Acutodesmus obliquus</name>
    <dbReference type="NCBI Taxonomy" id="3088"/>
    <lineage>
        <taxon>Eukaryota</taxon>
        <taxon>Viridiplantae</taxon>
        <taxon>Chlorophyta</taxon>
        <taxon>core chlorophytes</taxon>
        <taxon>Chlorophyceae</taxon>
        <taxon>CS clade</taxon>
        <taxon>Sphaeropleales</taxon>
        <taxon>Scenedesmaceae</taxon>
        <taxon>Tetradesmus</taxon>
    </lineage>
</organism>
<sequence length="469" mass="51679">MNWLAEVGNLLVGEPAAPSKEEQGNSIQVFASAGASSSVQCSDGSTDGAALVDSAENDLASLNLGNTDSRDGYLAEIGKVLLQPSKVSKYMGMDVTSLMSVPLFIMEPFSMLQKMAEIMEYTQLLDQADKADCQFERLALVAAFLVSPFGAAERTWKPFNPLLGETFELEGLGSGVRFMAEQVCEQPPVSAAHAENEHFTYDIVSAPATKFQGNSLEVYPKGRTRISLRRSGEVFSHVPPQAKVHNLVLGRTWVDSYGSFIVTNTATGDKVHLEFKPCGWFGAGQHEFEGHVMDAEGNAKFAMSGKWNSYVDMAPCNPDGSAIPDAPVRRLWTCAEKPEEDHYGCTHFAWHLNSTQYLSKAPLASDSRRRADRQALQERKMTEAAAEKAALDAQQQQQHKELEQRGEQWQARWFEPAPDMQILDGEEPADVVPLWRWNGKYSSTRDSMPAGSDGWQDAVMGKGFTTIQH</sequence>
<dbReference type="Gene3D" id="2.40.160.120">
    <property type="match status" value="1"/>
</dbReference>
<dbReference type="Pfam" id="PF01237">
    <property type="entry name" value="Oxysterol_BP"/>
    <property type="match status" value="1"/>
</dbReference>